<protein>
    <submittedName>
        <fullName evidence="2">Uncharacterized protein</fullName>
    </submittedName>
</protein>
<gene>
    <name evidence="2" type="ORF">PHACADRAFT_262749</name>
</gene>
<proteinExistence type="predicted"/>
<feature type="compositionally biased region" description="Basic and acidic residues" evidence="1">
    <location>
        <begin position="1"/>
        <end position="10"/>
    </location>
</feature>
<name>K5WKU9_PHACS</name>
<dbReference type="EMBL" id="JH930477">
    <property type="protein sequence ID" value="EKM50872.1"/>
    <property type="molecule type" value="Genomic_DNA"/>
</dbReference>
<dbReference type="HOGENOM" id="CLU_2386899_0_0_1"/>
<organism evidence="2 3">
    <name type="scientific">Phanerochaete carnosa (strain HHB-10118-sp)</name>
    <name type="common">White-rot fungus</name>
    <name type="synonym">Peniophora carnosa</name>
    <dbReference type="NCBI Taxonomy" id="650164"/>
    <lineage>
        <taxon>Eukaryota</taxon>
        <taxon>Fungi</taxon>
        <taxon>Dikarya</taxon>
        <taxon>Basidiomycota</taxon>
        <taxon>Agaricomycotina</taxon>
        <taxon>Agaricomycetes</taxon>
        <taxon>Polyporales</taxon>
        <taxon>Phanerochaetaceae</taxon>
        <taxon>Phanerochaete</taxon>
    </lineage>
</organism>
<dbReference type="KEGG" id="pco:PHACADRAFT_262749"/>
<dbReference type="Proteomes" id="UP000008370">
    <property type="component" value="Unassembled WGS sequence"/>
</dbReference>
<dbReference type="GeneID" id="18918369"/>
<reference evidence="2 3" key="1">
    <citation type="journal article" date="2012" name="BMC Genomics">
        <title>Comparative genomics of the white-rot fungi, Phanerochaete carnosa and P. chrysosporium, to elucidate the genetic basis of the distinct wood types they colonize.</title>
        <authorList>
            <person name="Suzuki H."/>
            <person name="MacDonald J."/>
            <person name="Syed K."/>
            <person name="Salamov A."/>
            <person name="Hori C."/>
            <person name="Aerts A."/>
            <person name="Henrissat B."/>
            <person name="Wiebenga A."/>
            <person name="vanKuyk P.A."/>
            <person name="Barry K."/>
            <person name="Lindquist E."/>
            <person name="LaButti K."/>
            <person name="Lapidus A."/>
            <person name="Lucas S."/>
            <person name="Coutinho P."/>
            <person name="Gong Y."/>
            <person name="Samejima M."/>
            <person name="Mahadevan R."/>
            <person name="Abou-Zaid M."/>
            <person name="de Vries R.P."/>
            <person name="Igarashi K."/>
            <person name="Yadav J.S."/>
            <person name="Grigoriev I.V."/>
            <person name="Master E.R."/>
        </authorList>
    </citation>
    <scope>NUCLEOTIDE SEQUENCE [LARGE SCALE GENOMIC DNA]</scope>
    <source>
        <strain evidence="2 3">HHB-10118-sp</strain>
    </source>
</reference>
<sequence length="94" mass="10086">MHRASRETRESFPPSNGVEAAGLPKLKLALVSLPYHLRFSVTLVCFARAPALRNTSTTTSPFSSPELHGSVLVLDDLIGQTESEEVLSPGDGHS</sequence>
<keyword evidence="3" id="KW-1185">Reference proteome</keyword>
<accession>K5WKU9</accession>
<dbReference type="RefSeq" id="XP_007400039.1">
    <property type="nucleotide sequence ID" value="XM_007399977.1"/>
</dbReference>
<feature type="region of interest" description="Disordered" evidence="1">
    <location>
        <begin position="1"/>
        <end position="20"/>
    </location>
</feature>
<evidence type="ECO:0000313" key="2">
    <source>
        <dbReference type="EMBL" id="EKM50872.1"/>
    </source>
</evidence>
<evidence type="ECO:0000256" key="1">
    <source>
        <dbReference type="SAM" id="MobiDB-lite"/>
    </source>
</evidence>
<evidence type="ECO:0000313" key="3">
    <source>
        <dbReference type="Proteomes" id="UP000008370"/>
    </source>
</evidence>
<dbReference type="InParanoid" id="K5WKU9"/>
<dbReference type="AlphaFoldDB" id="K5WKU9"/>